<feature type="transmembrane region" description="Helical" evidence="1">
    <location>
        <begin position="211"/>
        <end position="236"/>
    </location>
</feature>
<feature type="transmembrane region" description="Helical" evidence="1">
    <location>
        <begin position="248"/>
        <end position="268"/>
    </location>
</feature>
<keyword evidence="1" id="KW-0472">Membrane</keyword>
<reference evidence="2 3" key="1">
    <citation type="submission" date="2019-07" db="EMBL/GenBank/DDBJ databases">
        <title>Novel species isolated from glacier.</title>
        <authorList>
            <person name="Liu Q."/>
            <person name="Xin Y.-H."/>
        </authorList>
    </citation>
    <scope>NUCLEOTIDE SEQUENCE [LARGE SCALE GENOMIC DNA]</scope>
    <source>
        <strain evidence="2 3">LB1R16</strain>
    </source>
</reference>
<comment type="caution">
    <text evidence="2">The sequence shown here is derived from an EMBL/GenBank/DDBJ whole genome shotgun (WGS) entry which is preliminary data.</text>
</comment>
<keyword evidence="1" id="KW-0812">Transmembrane</keyword>
<feature type="transmembrane region" description="Helical" evidence="1">
    <location>
        <begin position="69"/>
        <end position="87"/>
    </location>
</feature>
<dbReference type="EMBL" id="VJWA01000001">
    <property type="protein sequence ID" value="TRW17462.1"/>
    <property type="molecule type" value="Genomic_DNA"/>
</dbReference>
<feature type="transmembrane region" description="Helical" evidence="1">
    <location>
        <begin position="42"/>
        <end position="62"/>
    </location>
</feature>
<sequence length="576" mass="61726">MSDEARDWPLRAASLALAGAGVGLAVHFLVTGDGPSQPVTEAWRLALAALLTTAGLAVAFVLERQGHRLTASFAGAAGLIVGSVVYWNGPSSGWDAGEGWRLTCALLTVAIAAPLFQAWRDAGAARTIPYVAAHDRAWTNVVLWFAAMVFTGITWLLAMLLGELFALIGVRFIEELLRKDWFAAVLTGGAFGGAIGLLRDRERVLGTLQRVVTTVLSVLAPALAVGLLAFLIALPFTGLSPLWAATRSTTPILIGCVIGALILANAVLGDRPEHEARRGVLRWSAMGLGLALLPLGVIAAISTGLRIAQYGLTPERLWAVVFTGIACAYCLAYLVALVRARGGWGEPVRAANLRLGLALCVLAFILSTPLLSFNQISTRDQLARLADGRTPPAKFDWAALRFDFGEAGKAAVARLAREGSTSAIRIAASETLKSDNRYAAREDAEARERADTLDARIRILPKSVPLPAWLRTSIARKSGCELKRPCGVLFTSGATEAFIVSSDQWGEEVQRVDPSSNDKSTPIPKITEDTIKKRRADEARRQAVLRAAIERGDVEVRTVQRRQVFINGEPVGSTFE</sequence>
<gene>
    <name evidence="2" type="ORF">FMM06_04670</name>
</gene>
<keyword evidence="3" id="KW-1185">Reference proteome</keyword>
<name>A0A552UGW2_9SPHN</name>
<dbReference type="Pfam" id="PF13687">
    <property type="entry name" value="DUF4153"/>
    <property type="match status" value="1"/>
</dbReference>
<feature type="transmembrane region" description="Helical" evidence="1">
    <location>
        <begin position="317"/>
        <end position="338"/>
    </location>
</feature>
<accession>A0A552UGW2</accession>
<evidence type="ECO:0000313" key="3">
    <source>
        <dbReference type="Proteomes" id="UP000317894"/>
    </source>
</evidence>
<dbReference type="RefSeq" id="WP_143555007.1">
    <property type="nucleotide sequence ID" value="NZ_VJWA01000001.1"/>
</dbReference>
<dbReference type="AlphaFoldDB" id="A0A552UGW2"/>
<dbReference type="InterPro" id="IPR025291">
    <property type="entry name" value="DUF4153"/>
</dbReference>
<evidence type="ECO:0000256" key="1">
    <source>
        <dbReference type="SAM" id="Phobius"/>
    </source>
</evidence>
<proteinExistence type="predicted"/>
<evidence type="ECO:0000313" key="2">
    <source>
        <dbReference type="EMBL" id="TRW17462.1"/>
    </source>
</evidence>
<protein>
    <submittedName>
        <fullName evidence="2">DUF4153 domain-containing protein</fullName>
    </submittedName>
</protein>
<dbReference type="Proteomes" id="UP000317894">
    <property type="component" value="Unassembled WGS sequence"/>
</dbReference>
<feature type="transmembrane region" description="Helical" evidence="1">
    <location>
        <begin position="350"/>
        <end position="371"/>
    </location>
</feature>
<feature type="transmembrane region" description="Helical" evidence="1">
    <location>
        <begin position="137"/>
        <end position="161"/>
    </location>
</feature>
<organism evidence="2 3">
    <name type="scientific">Glacieibacterium frigidum</name>
    <dbReference type="NCBI Taxonomy" id="2593303"/>
    <lineage>
        <taxon>Bacteria</taxon>
        <taxon>Pseudomonadati</taxon>
        <taxon>Pseudomonadota</taxon>
        <taxon>Alphaproteobacteria</taxon>
        <taxon>Sphingomonadales</taxon>
        <taxon>Sphingosinicellaceae</taxon>
        <taxon>Glacieibacterium</taxon>
    </lineage>
</organism>
<feature type="transmembrane region" description="Helical" evidence="1">
    <location>
        <begin position="181"/>
        <end position="199"/>
    </location>
</feature>
<dbReference type="OrthoDB" id="7402611at2"/>
<feature type="transmembrane region" description="Helical" evidence="1">
    <location>
        <begin position="280"/>
        <end position="305"/>
    </location>
</feature>
<feature type="transmembrane region" description="Helical" evidence="1">
    <location>
        <begin position="99"/>
        <end position="116"/>
    </location>
</feature>
<feature type="transmembrane region" description="Helical" evidence="1">
    <location>
        <begin position="12"/>
        <end position="30"/>
    </location>
</feature>
<keyword evidence="1" id="KW-1133">Transmembrane helix</keyword>